<feature type="compositionally biased region" description="Polar residues" evidence="1">
    <location>
        <begin position="313"/>
        <end position="338"/>
    </location>
</feature>
<evidence type="ECO:0000259" key="2">
    <source>
        <dbReference type="PROSITE" id="PS50090"/>
    </source>
</evidence>
<evidence type="ECO:0000313" key="3">
    <source>
        <dbReference type="EMBL" id="PWA03267.1"/>
    </source>
</evidence>
<feature type="region of interest" description="Disordered" evidence="1">
    <location>
        <begin position="311"/>
        <end position="339"/>
    </location>
</feature>
<feature type="region of interest" description="Disordered" evidence="1">
    <location>
        <begin position="90"/>
        <end position="165"/>
    </location>
</feature>
<dbReference type="AlphaFoldDB" id="A0A2U1JDU7"/>
<accession>A0A2U1JDU7</accession>
<evidence type="ECO:0000256" key="1">
    <source>
        <dbReference type="SAM" id="MobiDB-lite"/>
    </source>
</evidence>
<sequence>MDKVQNMPNLDSIALLADIISNEKIPKNEESHAKELSPKTNISEPYTRDQHSYTIYSTFTEKVVTKPNLLANKVDYNDYNDKHTFTETPSPCKVSNINNPPTNNNVDLRDKKNPDITDTYTFIPQRQIKHTGSLSPRKSSSQSEQLSVMNTRTNSSNSNMSPKDSGVYGNTWDYYKKPIKPTNNEKHSDRDNSNIQGHKVSSIVDTTSVSVNNTSYRNKKLGSNIVLENYTGISSKVFQTSSISKPPGTDDTLSEPPLGNGYSTPERTVNANDVKNLLSSSKVSYSNPWGITPVKRKFSFDYTESIPKKNLEKNNQTKSETSYYNQEKDSASTPTKANGNLYLYANESINKKIESENGSSRSSSENQTRENVNTDERDIVFSGTSDLECDSYNSKNTVKEMKVNEPPKKIFRIGEQDESGNKGKNYYFVDYSENSKMLTPKFRRSRNWSREETLLLLKEISETIKNLNPQKREMTLRSNLTFETIAKKLTENGYERNAQACLVRWRNVLRIYKTHRKSIIESGGDFSKHPFAYEIEKMYKNIFEITEDEAEKINHENPDLGIEGFSNSNQINSDVPIPEEKKDLNDNKVDPTPKVFQNINEHKYTNENNNTIQNITKKENSFNDFHFYNANETIIHRNNIKGNGSGVYITNSNNVGYNSFSPNINQYECGINGDENTLNMKKINQSRSKAYAYNNCSSSTPRNLYGIDTINSEMPKRSENFNKTQIQYTGDNKAQFQRFGHVEYQKARETHPKFYRGYENNHNSVNPIYHVSYQENVNGSSNETFAFKPTIDTIINRVSDTKKRQEENVYKENSSYKQRLFENESRNRERRVDREDYNVSRTSRGIAEEYPPYNYSGQQKMRNSMSLEDRLDALEKCIKLMTHDIYINSQIVKQSGTDINTLKKESESLKIKMREFSETKQN</sequence>
<feature type="compositionally biased region" description="Low complexity" evidence="1">
    <location>
        <begin position="149"/>
        <end position="161"/>
    </location>
</feature>
<dbReference type="Proteomes" id="UP000245591">
    <property type="component" value="Unassembled WGS sequence"/>
</dbReference>
<dbReference type="InterPro" id="IPR001005">
    <property type="entry name" value="SANT/Myb"/>
</dbReference>
<feature type="compositionally biased region" description="Low complexity" evidence="1">
    <location>
        <begin position="96"/>
        <end position="105"/>
    </location>
</feature>
<feature type="region of interest" description="Disordered" evidence="1">
    <location>
        <begin position="240"/>
        <end position="265"/>
    </location>
</feature>
<comment type="caution">
    <text evidence="3">The sequence shown here is derived from an EMBL/GenBank/DDBJ whole genome shotgun (WGS) entry which is preliminary data.</text>
</comment>
<feature type="compositionally biased region" description="Polar residues" evidence="1">
    <location>
        <begin position="116"/>
        <end position="148"/>
    </location>
</feature>
<dbReference type="PROSITE" id="PS50090">
    <property type="entry name" value="MYB_LIKE"/>
    <property type="match status" value="1"/>
</dbReference>
<protein>
    <recommendedName>
        <fullName evidence="2">Myb-like domain-containing protein</fullName>
    </recommendedName>
</protein>
<dbReference type="EMBL" id="MBFU01000024">
    <property type="protein sequence ID" value="PWA03267.1"/>
    <property type="molecule type" value="Genomic_DNA"/>
</dbReference>
<gene>
    <name evidence="3" type="ORF">BB558_000592</name>
</gene>
<dbReference type="InterPro" id="IPR044822">
    <property type="entry name" value="Myb_DNA-bind_4"/>
</dbReference>
<proteinExistence type="predicted"/>
<feature type="domain" description="Myb-like" evidence="2">
    <location>
        <begin position="447"/>
        <end position="509"/>
    </location>
</feature>
<evidence type="ECO:0000313" key="4">
    <source>
        <dbReference type="Proteomes" id="UP000245591"/>
    </source>
</evidence>
<name>A0A2U1JDU7_SMIAN</name>
<dbReference type="Pfam" id="PF13837">
    <property type="entry name" value="Myb_DNA-bind_4"/>
    <property type="match status" value="1"/>
</dbReference>
<feature type="region of interest" description="Disordered" evidence="1">
    <location>
        <begin position="354"/>
        <end position="376"/>
    </location>
</feature>
<organism evidence="3 4">
    <name type="scientific">Smittium angustum</name>
    <dbReference type="NCBI Taxonomy" id="133377"/>
    <lineage>
        <taxon>Eukaryota</taxon>
        <taxon>Fungi</taxon>
        <taxon>Fungi incertae sedis</taxon>
        <taxon>Zoopagomycota</taxon>
        <taxon>Kickxellomycotina</taxon>
        <taxon>Harpellomycetes</taxon>
        <taxon>Harpellales</taxon>
        <taxon>Legeriomycetaceae</taxon>
        <taxon>Smittium</taxon>
    </lineage>
</organism>
<reference evidence="3 4" key="1">
    <citation type="journal article" date="2018" name="MBio">
        <title>Comparative Genomics Reveals the Core Gene Toolbox for the Fungus-Insect Symbiosis.</title>
        <authorList>
            <person name="Wang Y."/>
            <person name="Stata M."/>
            <person name="Wang W."/>
            <person name="Stajich J.E."/>
            <person name="White M.M."/>
            <person name="Moncalvo J.M."/>
        </authorList>
    </citation>
    <scope>NUCLEOTIDE SEQUENCE [LARGE SCALE GENOMIC DNA]</scope>
    <source>
        <strain evidence="3 4">AUS-126-30</strain>
    </source>
</reference>
<dbReference type="Gene3D" id="1.10.10.60">
    <property type="entry name" value="Homeodomain-like"/>
    <property type="match status" value="1"/>
</dbReference>
<keyword evidence="4" id="KW-1185">Reference proteome</keyword>
<feature type="compositionally biased region" description="Low complexity" evidence="1">
    <location>
        <begin position="356"/>
        <end position="371"/>
    </location>
</feature>